<dbReference type="GO" id="GO:0003676">
    <property type="term" value="F:nucleic acid binding"/>
    <property type="evidence" value="ECO:0007669"/>
    <property type="project" value="InterPro"/>
</dbReference>
<dbReference type="InterPro" id="IPR052929">
    <property type="entry name" value="RNase_H-like_EbsB-rel"/>
</dbReference>
<evidence type="ECO:0000313" key="3">
    <source>
        <dbReference type="Proteomes" id="UP000593579"/>
    </source>
</evidence>
<reference evidence="2 3" key="1">
    <citation type="journal article" date="2019" name="Genome Biol. Evol.">
        <title>Insights into the evolution of the New World diploid cottons (Gossypium, subgenus Houzingenia) based on genome sequencing.</title>
        <authorList>
            <person name="Grover C.E."/>
            <person name="Arick M.A. 2nd"/>
            <person name="Thrash A."/>
            <person name="Conover J.L."/>
            <person name="Sanders W.S."/>
            <person name="Peterson D.G."/>
            <person name="Frelichowski J.E."/>
            <person name="Scheffler J.A."/>
            <person name="Scheffler B.E."/>
            <person name="Wendel J.F."/>
        </authorList>
    </citation>
    <scope>NUCLEOTIDE SEQUENCE [LARGE SCALE GENOMIC DNA]</scope>
    <source>
        <strain evidence="2">5</strain>
        <tissue evidence="2">Leaf</tissue>
    </source>
</reference>
<dbReference type="InterPro" id="IPR044730">
    <property type="entry name" value="RNase_H-like_dom_plant"/>
</dbReference>
<dbReference type="InterPro" id="IPR002156">
    <property type="entry name" value="RNaseH_domain"/>
</dbReference>
<dbReference type="Proteomes" id="UP000593579">
    <property type="component" value="Unassembled WGS sequence"/>
</dbReference>
<proteinExistence type="predicted"/>
<dbReference type="Pfam" id="PF13456">
    <property type="entry name" value="RVT_3"/>
    <property type="match status" value="1"/>
</dbReference>
<dbReference type="OrthoDB" id="1906820at2759"/>
<keyword evidence="3" id="KW-1185">Reference proteome</keyword>
<dbReference type="PANTHER" id="PTHR47074">
    <property type="entry name" value="BNAC02G40300D PROTEIN"/>
    <property type="match status" value="1"/>
</dbReference>
<comment type="caution">
    <text evidence="2">The sequence shown here is derived from an EMBL/GenBank/DDBJ whole genome shotgun (WGS) entry which is preliminary data.</text>
</comment>
<dbReference type="EMBL" id="JABEZY010000012">
    <property type="protein sequence ID" value="MBA0750570.1"/>
    <property type="molecule type" value="Genomic_DNA"/>
</dbReference>
<dbReference type="CDD" id="cd06222">
    <property type="entry name" value="RNase_H_like"/>
    <property type="match status" value="1"/>
</dbReference>
<gene>
    <name evidence="2" type="ORF">Gogos_001978</name>
</gene>
<organism evidence="2 3">
    <name type="scientific">Gossypium gossypioides</name>
    <name type="common">Mexican cotton</name>
    <name type="synonym">Selera gossypioides</name>
    <dbReference type="NCBI Taxonomy" id="34282"/>
    <lineage>
        <taxon>Eukaryota</taxon>
        <taxon>Viridiplantae</taxon>
        <taxon>Streptophyta</taxon>
        <taxon>Embryophyta</taxon>
        <taxon>Tracheophyta</taxon>
        <taxon>Spermatophyta</taxon>
        <taxon>Magnoliopsida</taxon>
        <taxon>eudicotyledons</taxon>
        <taxon>Gunneridae</taxon>
        <taxon>Pentapetalae</taxon>
        <taxon>rosids</taxon>
        <taxon>malvids</taxon>
        <taxon>Malvales</taxon>
        <taxon>Malvaceae</taxon>
        <taxon>Malvoideae</taxon>
        <taxon>Gossypium</taxon>
    </lineage>
</organism>
<protein>
    <recommendedName>
        <fullName evidence="1">RNase H type-1 domain-containing protein</fullName>
    </recommendedName>
</protein>
<evidence type="ECO:0000259" key="1">
    <source>
        <dbReference type="Pfam" id="PF13456"/>
    </source>
</evidence>
<name>A0A7J9CPY4_GOSGO</name>
<dbReference type="AlphaFoldDB" id="A0A7J9CPY4"/>
<dbReference type="GO" id="GO:0004523">
    <property type="term" value="F:RNA-DNA hybrid ribonuclease activity"/>
    <property type="evidence" value="ECO:0007669"/>
    <property type="project" value="InterPro"/>
</dbReference>
<evidence type="ECO:0000313" key="2">
    <source>
        <dbReference type="EMBL" id="MBA0750570.1"/>
    </source>
</evidence>
<dbReference type="PANTHER" id="PTHR47074:SF48">
    <property type="entry name" value="POLYNUCLEOTIDYL TRANSFERASE, RIBONUCLEASE H-LIKE SUPERFAMILY PROTEIN"/>
    <property type="match status" value="1"/>
</dbReference>
<sequence>MNSSPSRSCRWIKPPNDAIKINVSVAVLDSVVGIGIIARDYDGFVLCGRAVILDYKMDVEWAEVEELREGIIWARNNNITRAFFETDCASLVNRFKFH</sequence>
<feature type="domain" description="RNase H type-1" evidence="1">
    <location>
        <begin position="28"/>
        <end position="93"/>
    </location>
</feature>
<feature type="non-terminal residue" evidence="2">
    <location>
        <position position="98"/>
    </location>
</feature>
<accession>A0A7J9CPY4</accession>